<dbReference type="PANTHER" id="PTHR33606:SF3">
    <property type="entry name" value="PROTEIN YCII"/>
    <property type="match status" value="1"/>
</dbReference>
<dbReference type="InterPro" id="IPR051807">
    <property type="entry name" value="Sec-metab_biosynth-assoc"/>
</dbReference>
<feature type="domain" description="YCII-related" evidence="2">
    <location>
        <begin position="1"/>
        <end position="88"/>
    </location>
</feature>
<dbReference type="InterPro" id="IPR005545">
    <property type="entry name" value="YCII"/>
</dbReference>
<accession>A0A926NUF8</accession>
<sequence>MYFLMVCRHHDGVDEKRSSVRDQHKQWVMSGGEGSASVLIGSATVGEDGKANGNFGVLEAKDAASARAFAEGDPYNRAGIVAAIEITPLPDTFQAHRISEPMSKSND</sequence>
<comment type="similarity">
    <text evidence="1">Belongs to the YciI family.</text>
</comment>
<evidence type="ECO:0000313" key="3">
    <source>
        <dbReference type="EMBL" id="MBD1546649.1"/>
    </source>
</evidence>
<dbReference type="Pfam" id="PF03795">
    <property type="entry name" value="YCII"/>
    <property type="match status" value="1"/>
</dbReference>
<dbReference type="AlphaFoldDB" id="A0A926NUF8"/>
<comment type="caution">
    <text evidence="3">The sequence shown here is derived from an EMBL/GenBank/DDBJ whole genome shotgun (WGS) entry which is preliminary data.</text>
</comment>
<evidence type="ECO:0000313" key="4">
    <source>
        <dbReference type="Proteomes" id="UP000598467"/>
    </source>
</evidence>
<dbReference type="Gene3D" id="3.30.70.1060">
    <property type="entry name" value="Dimeric alpha+beta barrel"/>
    <property type="match status" value="1"/>
</dbReference>
<reference evidence="3" key="1">
    <citation type="submission" date="2020-05" db="EMBL/GenBank/DDBJ databases">
        <title>Identification of trans-AT polyketide cluster in two marine bacteria, producers of a novel glutaramide-containing polyketide sesbanimide D and analogs.</title>
        <authorList>
            <person name="Kacar D."/>
            <person name="Rodriguez P."/>
            <person name="Canedo L."/>
            <person name="Gonzalez E."/>
            <person name="Galan B."/>
            <person name="De La Calle F."/>
            <person name="Garcia J.L."/>
        </authorList>
    </citation>
    <scope>NUCLEOTIDE SEQUENCE</scope>
    <source>
        <strain evidence="3">PHM038</strain>
    </source>
</reference>
<organism evidence="3 4">
    <name type="scientific">Roseibium aggregatum</name>
    <dbReference type="NCBI Taxonomy" id="187304"/>
    <lineage>
        <taxon>Bacteria</taxon>
        <taxon>Pseudomonadati</taxon>
        <taxon>Pseudomonadota</taxon>
        <taxon>Alphaproteobacteria</taxon>
        <taxon>Hyphomicrobiales</taxon>
        <taxon>Stappiaceae</taxon>
        <taxon>Roseibium</taxon>
    </lineage>
</organism>
<gene>
    <name evidence="3" type="ORF">HK439_10275</name>
</gene>
<name>A0A926NUF8_9HYPH</name>
<proteinExistence type="inferred from homology"/>
<dbReference type="SUPFAM" id="SSF54909">
    <property type="entry name" value="Dimeric alpha+beta barrel"/>
    <property type="match status" value="1"/>
</dbReference>
<evidence type="ECO:0000259" key="2">
    <source>
        <dbReference type="Pfam" id="PF03795"/>
    </source>
</evidence>
<evidence type="ECO:0000256" key="1">
    <source>
        <dbReference type="ARBA" id="ARBA00007689"/>
    </source>
</evidence>
<dbReference type="EMBL" id="JABFCZ010000010">
    <property type="protein sequence ID" value="MBD1546649.1"/>
    <property type="molecule type" value="Genomic_DNA"/>
</dbReference>
<protein>
    <recommendedName>
        <fullName evidence="2">YCII-related domain-containing protein</fullName>
    </recommendedName>
</protein>
<dbReference type="InterPro" id="IPR011008">
    <property type="entry name" value="Dimeric_a/b-barrel"/>
</dbReference>
<dbReference type="PANTHER" id="PTHR33606">
    <property type="entry name" value="PROTEIN YCII"/>
    <property type="match status" value="1"/>
</dbReference>
<dbReference type="Proteomes" id="UP000598467">
    <property type="component" value="Unassembled WGS sequence"/>
</dbReference>
<dbReference type="RefSeq" id="WP_190291321.1">
    <property type="nucleotide sequence ID" value="NZ_JABFCZ010000010.1"/>
</dbReference>